<dbReference type="Gene3D" id="3.30.365.10">
    <property type="entry name" value="Aldehyde oxidase/xanthine dehydrogenase, molybdopterin binding domain"/>
    <property type="match status" value="4"/>
</dbReference>
<feature type="domain" description="Aldehyde oxidase/xanthine dehydrogenase a/b hammerhead" evidence="2">
    <location>
        <begin position="246"/>
        <end position="334"/>
    </location>
</feature>
<sequence length="766" mass="80415">MAKASKPSRRRFLIGGLSVAGALIVGWGVMPPRQRLQSTDPLPSGNGEVALNGWLKIAADGQVTVAMPRSEMGQGVHTALPMLVAEELDVPLAMISIMQAPIDKIYGNVAVLNDALPFHPDDHGILKSGAQWLLAKTARELGIMITGGSSSVKDAWQPMREAGASARAMLVAAAAKEWGVAAVECSTSNGVVSHVSGRHATYGALAAKAAASAGEIAPDAMRLKSPKDFKLIGTSQARRDSRAKVDGSAAFGIDARPPGLLYAAVRMAPQFGGKVAEVDTARILAMPGVLKLVDFSAVIGQHYGAGAGLAVIAKSFWQAHQAAAALPVKWDDGAHGALSSAAIFKQFRTSLDSESGFTYYQSGDSEVASNPANGATKTIKAEYSAPFLAHAAMEPINCTAQVKDGKAHLWLSTQVPSIAVKVAAQVAGIKPQDVSIDVMYLGGGFGRRLEIDMVAQAVAIAKEADGAPVQMIWNREDDIRHDVYRPAAVARFSATLDAAGKVLAYDNKSASGAVSHQFLQRNLGLPGIGPDRTTAEGEFDLQYELPNRKIAAVIVSSAVPLGNWRSVGHSHNAFFKESFIDELAHAAGQDPVAFRRGLLQHHPRHLAVLNAAVDKAGQPAAGRAHGVALHQSFGTIVAEVAEVSIEEGEIRVHKVSCAVDCGIAVNPNIIAQQIESAVIFGLSAALFGEITINNGSVEQQNFNDYPVVRMQQAPLVETVIIRSAEPPEGIGEPGTPPIAPAVANAVFALTGQRLRSLPLRLGSLTA</sequence>
<dbReference type="PANTHER" id="PTHR47495:SF2">
    <property type="entry name" value="ALDEHYDE DEHYDROGENASE"/>
    <property type="match status" value="1"/>
</dbReference>
<evidence type="ECO:0000313" key="3">
    <source>
        <dbReference type="EMBL" id="MFC3109184.1"/>
    </source>
</evidence>
<dbReference type="InterPro" id="IPR006311">
    <property type="entry name" value="TAT_signal"/>
</dbReference>
<dbReference type="SUPFAM" id="SSF56003">
    <property type="entry name" value="Molybdenum cofactor-binding domain"/>
    <property type="match status" value="2"/>
</dbReference>
<protein>
    <submittedName>
        <fullName evidence="3">Molybdopterin cofactor-binding domain-containing protein</fullName>
    </submittedName>
</protein>
<dbReference type="PANTHER" id="PTHR47495">
    <property type="entry name" value="ALDEHYDE DEHYDROGENASE"/>
    <property type="match status" value="1"/>
</dbReference>
<dbReference type="SMART" id="SM01008">
    <property type="entry name" value="Ald_Xan_dh_C"/>
    <property type="match status" value="1"/>
</dbReference>
<gene>
    <name evidence="3" type="ORF">ACFOFO_14635</name>
</gene>
<keyword evidence="1" id="KW-1133">Transmembrane helix</keyword>
<name>A0ABV7F4U6_9BURK</name>
<dbReference type="Pfam" id="PF20256">
    <property type="entry name" value="MoCoBD_2"/>
    <property type="match status" value="2"/>
</dbReference>
<keyword evidence="1" id="KW-0472">Membrane</keyword>
<dbReference type="Pfam" id="PF02738">
    <property type="entry name" value="MoCoBD_1"/>
    <property type="match status" value="1"/>
</dbReference>
<reference evidence="4" key="1">
    <citation type="journal article" date="2019" name="Int. J. Syst. Evol. Microbiol.">
        <title>The Global Catalogue of Microorganisms (GCM) 10K type strain sequencing project: providing services to taxonomists for standard genome sequencing and annotation.</title>
        <authorList>
            <consortium name="The Broad Institute Genomics Platform"/>
            <consortium name="The Broad Institute Genome Sequencing Center for Infectious Disease"/>
            <person name="Wu L."/>
            <person name="Ma J."/>
        </authorList>
    </citation>
    <scope>NUCLEOTIDE SEQUENCE [LARGE SCALE GENOMIC DNA]</scope>
    <source>
        <strain evidence="4">KCTC 42986</strain>
    </source>
</reference>
<dbReference type="EMBL" id="JBHRTP010000043">
    <property type="protein sequence ID" value="MFC3109184.1"/>
    <property type="molecule type" value="Genomic_DNA"/>
</dbReference>
<dbReference type="InterPro" id="IPR052516">
    <property type="entry name" value="N-heterocyclic_Hydroxylase"/>
</dbReference>
<feature type="transmembrane region" description="Helical" evidence="1">
    <location>
        <begin position="12"/>
        <end position="30"/>
    </location>
</feature>
<dbReference type="RefSeq" id="WP_390325221.1">
    <property type="nucleotide sequence ID" value="NZ_JBHRTP010000043.1"/>
</dbReference>
<evidence type="ECO:0000259" key="2">
    <source>
        <dbReference type="SMART" id="SM01008"/>
    </source>
</evidence>
<dbReference type="InterPro" id="IPR037165">
    <property type="entry name" value="AldOxase/xan_DH_Mopterin-bd_sf"/>
</dbReference>
<comment type="caution">
    <text evidence="3">The sequence shown here is derived from an EMBL/GenBank/DDBJ whole genome shotgun (WGS) entry which is preliminary data.</text>
</comment>
<dbReference type="PIRSF" id="PIRSF036389">
    <property type="entry name" value="IOR_B"/>
    <property type="match status" value="1"/>
</dbReference>
<evidence type="ECO:0000256" key="1">
    <source>
        <dbReference type="SAM" id="Phobius"/>
    </source>
</evidence>
<dbReference type="InterPro" id="IPR008274">
    <property type="entry name" value="AldOxase/xan_DH_MoCoBD1"/>
</dbReference>
<accession>A0ABV7F4U6</accession>
<keyword evidence="1" id="KW-0812">Transmembrane</keyword>
<dbReference type="PROSITE" id="PS51318">
    <property type="entry name" value="TAT"/>
    <property type="match status" value="1"/>
</dbReference>
<organism evidence="3 4">
    <name type="scientific">Undibacterium arcticum</name>
    <dbReference type="NCBI Taxonomy" id="1762892"/>
    <lineage>
        <taxon>Bacteria</taxon>
        <taxon>Pseudomonadati</taxon>
        <taxon>Pseudomonadota</taxon>
        <taxon>Betaproteobacteria</taxon>
        <taxon>Burkholderiales</taxon>
        <taxon>Oxalobacteraceae</taxon>
        <taxon>Undibacterium</taxon>
    </lineage>
</organism>
<keyword evidence="4" id="KW-1185">Reference proteome</keyword>
<dbReference type="InterPro" id="IPR012368">
    <property type="entry name" value="OxRdtase_Mopterin-bd_su_IorB"/>
</dbReference>
<dbReference type="Gene3D" id="3.90.1170.50">
    <property type="entry name" value="Aldehyde oxidase/xanthine dehydrogenase, a/b hammerhead"/>
    <property type="match status" value="1"/>
</dbReference>
<evidence type="ECO:0000313" key="4">
    <source>
        <dbReference type="Proteomes" id="UP001595530"/>
    </source>
</evidence>
<dbReference type="InterPro" id="IPR000674">
    <property type="entry name" value="Ald_Oxase/Xan_DH_a/b"/>
</dbReference>
<dbReference type="Proteomes" id="UP001595530">
    <property type="component" value="Unassembled WGS sequence"/>
</dbReference>
<dbReference type="InterPro" id="IPR046867">
    <property type="entry name" value="AldOxase/xan_DH_MoCoBD2"/>
</dbReference>
<proteinExistence type="predicted"/>